<dbReference type="Pfam" id="PF14094">
    <property type="entry name" value="DUF4272"/>
    <property type="match status" value="1"/>
</dbReference>
<sequence length="259" mass="29334">MVKCNPKFKGENMAFFDFFKKGGKNSANAAKIGKTAQERKDISIEILKSQGVPFIDHLPLRYETGEVAPREKDEVVARAICSFAAIMCACTIRDNGELTDEDKQGTKDFLSNRFGCIDKLTRMERRVIEGEASYDEAVNMGWKYESLWALMWAMGLVEELGFPNDICDCKFVMDTFVSGDFSGRVKMRGTDEILQALDLIYRYHWACVNARVNGTKSAGLDEEVVMERRGGLEWLCCKGAENDNLTDEYNAWDYPDLNT</sequence>
<reference evidence="1 2" key="1">
    <citation type="journal article" date="2013" name="Genome Announc.">
        <title>Genome Sequence of Campylobacter showae UNSWCD, Isolated from a Patient with Crohn's Disease.</title>
        <authorList>
            <person name="Tay A.P."/>
            <person name="Kaakoush N.O."/>
            <person name="Deshpande N.P."/>
            <person name="Chen Z."/>
            <person name="Mitchell H."/>
            <person name="Wilkins M.R."/>
        </authorList>
    </citation>
    <scope>NUCLEOTIDE SEQUENCE [LARGE SCALE GENOMIC DNA]</scope>
    <source>
        <strain evidence="1 2">CSUNSWCD</strain>
    </source>
</reference>
<protein>
    <recommendedName>
        <fullName evidence="3">DUF4272 domain-containing protein</fullName>
    </recommendedName>
</protein>
<evidence type="ECO:0000313" key="1">
    <source>
        <dbReference type="EMBL" id="EKU10874.1"/>
    </source>
</evidence>
<comment type="caution">
    <text evidence="1">The sequence shown here is derived from an EMBL/GenBank/DDBJ whole genome shotgun (WGS) entry which is preliminary data.</text>
</comment>
<evidence type="ECO:0008006" key="3">
    <source>
        <dbReference type="Google" id="ProtNLM"/>
    </source>
</evidence>
<name>M5IPD6_9BACT</name>
<dbReference type="STRING" id="1244083.CSUNSWCD_2370"/>
<dbReference type="Proteomes" id="UP000011939">
    <property type="component" value="Unassembled WGS sequence"/>
</dbReference>
<proteinExistence type="predicted"/>
<dbReference type="InterPro" id="IPR025368">
    <property type="entry name" value="DUF4272"/>
</dbReference>
<accession>M5IPD6</accession>
<dbReference type="eggNOG" id="ENOG502ZC6N">
    <property type="taxonomic scope" value="Bacteria"/>
</dbReference>
<dbReference type="PATRIC" id="fig|1244083.3.peg.1617"/>
<organism evidence="1 2">
    <name type="scientific">Campylobacter showae CSUNSWCD</name>
    <dbReference type="NCBI Taxonomy" id="1244083"/>
    <lineage>
        <taxon>Bacteria</taxon>
        <taxon>Pseudomonadati</taxon>
        <taxon>Campylobacterota</taxon>
        <taxon>Epsilonproteobacteria</taxon>
        <taxon>Campylobacterales</taxon>
        <taxon>Campylobacteraceae</taxon>
        <taxon>Campylobacter</taxon>
    </lineage>
</organism>
<evidence type="ECO:0000313" key="2">
    <source>
        <dbReference type="Proteomes" id="UP000011939"/>
    </source>
</evidence>
<dbReference type="AlphaFoldDB" id="M5IPD6"/>
<dbReference type="EMBL" id="AMZQ01000009">
    <property type="protein sequence ID" value="EKU10874.1"/>
    <property type="molecule type" value="Genomic_DNA"/>
</dbReference>
<gene>
    <name evidence="1" type="ORF">CSUNSWCD_2370</name>
</gene>